<dbReference type="InterPro" id="IPR006311">
    <property type="entry name" value="TAT_signal"/>
</dbReference>
<reference evidence="6" key="1">
    <citation type="journal article" date="2019" name="Int. J. Syst. Evol. Microbiol.">
        <title>The Global Catalogue of Microorganisms (GCM) 10K type strain sequencing project: providing services to taxonomists for standard genome sequencing and annotation.</title>
        <authorList>
            <consortium name="The Broad Institute Genomics Platform"/>
            <consortium name="The Broad Institute Genome Sequencing Center for Infectious Disease"/>
            <person name="Wu L."/>
            <person name="Ma J."/>
        </authorList>
    </citation>
    <scope>NUCLEOTIDE SEQUENCE [LARGE SCALE GENOMIC DNA]</scope>
    <source>
        <strain evidence="6">CGMCC 1.10363</strain>
    </source>
</reference>
<dbReference type="RefSeq" id="WP_390231213.1">
    <property type="nucleotide sequence ID" value="NZ_JBHSCN010000006.1"/>
</dbReference>
<proteinExistence type="predicted"/>
<dbReference type="NCBIfam" id="TIGR01409">
    <property type="entry name" value="TAT_signal_seq"/>
    <property type="match status" value="1"/>
</dbReference>
<dbReference type="Pfam" id="PF00149">
    <property type="entry name" value="Metallophos"/>
    <property type="match status" value="1"/>
</dbReference>
<evidence type="ECO:0000259" key="3">
    <source>
        <dbReference type="Pfam" id="PF00149"/>
    </source>
</evidence>
<dbReference type="InterPro" id="IPR029052">
    <property type="entry name" value="Metallo-depent_PP-like"/>
</dbReference>
<dbReference type="InterPro" id="IPR015914">
    <property type="entry name" value="PAPs_N"/>
</dbReference>
<feature type="domain" description="Calcineurin-like phosphoesterase" evidence="3">
    <location>
        <begin position="246"/>
        <end position="481"/>
    </location>
</feature>
<feature type="region of interest" description="Disordered" evidence="2">
    <location>
        <begin position="1"/>
        <end position="21"/>
    </location>
</feature>
<feature type="domain" description="Purple acid phosphatase N-terminal" evidence="4">
    <location>
        <begin position="77"/>
        <end position="192"/>
    </location>
</feature>
<keyword evidence="6" id="KW-1185">Reference proteome</keyword>
<dbReference type="PANTHER" id="PTHR22953">
    <property type="entry name" value="ACID PHOSPHATASE RELATED"/>
    <property type="match status" value="1"/>
</dbReference>
<comment type="caution">
    <text evidence="5">The sequence shown here is derived from an EMBL/GenBank/DDBJ whole genome shotgun (WGS) entry which is preliminary data.</text>
</comment>
<dbReference type="InterPro" id="IPR019546">
    <property type="entry name" value="TAT_signal_bac_arc"/>
</dbReference>
<protein>
    <submittedName>
        <fullName evidence="5">Fibronectin type III domain-containing protein</fullName>
    </submittedName>
</protein>
<dbReference type="SUPFAM" id="SSF56300">
    <property type="entry name" value="Metallo-dependent phosphatases"/>
    <property type="match status" value="1"/>
</dbReference>
<evidence type="ECO:0000256" key="2">
    <source>
        <dbReference type="SAM" id="MobiDB-lite"/>
    </source>
</evidence>
<accession>A0ABV8QC40</accession>
<dbReference type="InterPro" id="IPR004843">
    <property type="entry name" value="Calcineurin-like_PHP"/>
</dbReference>
<evidence type="ECO:0000256" key="1">
    <source>
        <dbReference type="ARBA" id="ARBA00022729"/>
    </source>
</evidence>
<sequence>MTDHETPADQHFGADPNVPDHEHTRAITRRGFLGGSLAIGAAIAVGGLAEDGLTAQSANAATASTVPSVPLPTTIVPEQLRLAFGANPATEVTVSFSAPGTVPLPAPTLAYSKHPITRENRGTIVKLPKPTPLNAKSVRTGPAATSFTDGTSGFTTYNYHVPLKDLEPGTSYYYEVSNGAEQASVAGASFTTAREGRFPYRFTSFGDLGTPDGDLSASGQSLTAEASDTSYYTVGAIEKPGDGGPAPLFHLLNGDLCYANLAPGTAPAVWRDFGVNVARSAAHRPWMPALGNHEIELGATARDGSKSTTAFWNGPYGHGHYLSRFVLPDNGVVNYDRNHLQGNFYAFQVGTVYFISLDADDVTYQGNQISETATNTYDSGLTIPAGTVNSSYEYTGTLVAGSNDALVPGGRTPNKQTLWLEEELRRARSDESVDLVVVFMHQCPLSANTAGNGTDLGIRKTWLPLFDEYEVDLVLSGHEHVFERSFPVRGYDHGEYGTVTTAFTEGRNDYAVGDAFNTRRPAVVKNATATVDGKHVVDTSRGTVYYILGGGGALSTYGYTTDPATGIRQANIWSTINGRDAVEDATWSDTVDSGDAHGYAVFDVDPGRRHGETTITVKWFQLPTVAEGAAPAFDPTPYSSVTYGRSEGWGRGPGRRA</sequence>
<dbReference type="Gene3D" id="2.60.40.380">
    <property type="entry name" value="Purple acid phosphatase-like, N-terminal"/>
    <property type="match status" value="1"/>
</dbReference>
<gene>
    <name evidence="5" type="ORF">ACFOYW_16135</name>
</gene>
<dbReference type="Proteomes" id="UP001595900">
    <property type="component" value="Unassembled WGS sequence"/>
</dbReference>
<organism evidence="5 6">
    <name type="scientific">Gryllotalpicola reticulitermitis</name>
    <dbReference type="NCBI Taxonomy" id="1184153"/>
    <lineage>
        <taxon>Bacteria</taxon>
        <taxon>Bacillati</taxon>
        <taxon>Actinomycetota</taxon>
        <taxon>Actinomycetes</taxon>
        <taxon>Micrococcales</taxon>
        <taxon>Microbacteriaceae</taxon>
        <taxon>Gryllotalpicola</taxon>
    </lineage>
</organism>
<evidence type="ECO:0000313" key="5">
    <source>
        <dbReference type="EMBL" id="MFC4244904.1"/>
    </source>
</evidence>
<dbReference type="InterPro" id="IPR008963">
    <property type="entry name" value="Purple_acid_Pase-like_N"/>
</dbReference>
<evidence type="ECO:0000313" key="6">
    <source>
        <dbReference type="Proteomes" id="UP001595900"/>
    </source>
</evidence>
<dbReference type="EMBL" id="JBHSCN010000006">
    <property type="protein sequence ID" value="MFC4244904.1"/>
    <property type="molecule type" value="Genomic_DNA"/>
</dbReference>
<dbReference type="InterPro" id="IPR039331">
    <property type="entry name" value="PAPs-like"/>
</dbReference>
<evidence type="ECO:0000259" key="4">
    <source>
        <dbReference type="Pfam" id="PF16656"/>
    </source>
</evidence>
<dbReference type="SUPFAM" id="SSF49363">
    <property type="entry name" value="Purple acid phosphatase, N-terminal domain"/>
    <property type="match status" value="1"/>
</dbReference>
<dbReference type="Pfam" id="PF16656">
    <property type="entry name" value="Pur_ac_phosph_N"/>
    <property type="match status" value="1"/>
</dbReference>
<dbReference type="PROSITE" id="PS51318">
    <property type="entry name" value="TAT"/>
    <property type="match status" value="1"/>
</dbReference>
<keyword evidence="1" id="KW-0732">Signal</keyword>
<name>A0ABV8QC40_9MICO</name>
<dbReference type="PANTHER" id="PTHR22953:SF153">
    <property type="entry name" value="PURPLE ACID PHOSPHATASE"/>
    <property type="match status" value="1"/>
</dbReference>
<dbReference type="Gene3D" id="3.60.21.10">
    <property type="match status" value="1"/>
</dbReference>